<evidence type="ECO:0000256" key="11">
    <source>
        <dbReference type="ARBA" id="ARBA00022833"/>
    </source>
</evidence>
<dbReference type="InterPro" id="IPR039577">
    <property type="entry name" value="Rad18"/>
</dbReference>
<protein>
    <recommendedName>
        <fullName evidence="5">RING-type E3 ubiquitin transferase</fullName>
        <ecNumber evidence="5">2.3.2.27</ecNumber>
    </recommendedName>
    <alternativeName>
        <fullName evidence="15">RING-type E3 ubiquitin transferase RAD18</fullName>
    </alternativeName>
</protein>
<evidence type="ECO:0000313" key="22">
    <source>
        <dbReference type="EMBL" id="PSC74426.1"/>
    </source>
</evidence>
<dbReference type="GO" id="GO:0006281">
    <property type="term" value="P:DNA repair"/>
    <property type="evidence" value="ECO:0007669"/>
    <property type="project" value="UniProtKB-KW"/>
</dbReference>
<dbReference type="InterPro" id="IPR003034">
    <property type="entry name" value="SAP_dom"/>
</dbReference>
<dbReference type="EMBL" id="LHPF02000004">
    <property type="protein sequence ID" value="PSC74426.1"/>
    <property type="molecule type" value="Genomic_DNA"/>
</dbReference>
<dbReference type="SUPFAM" id="SSF57850">
    <property type="entry name" value="RING/U-box"/>
    <property type="match status" value="1"/>
</dbReference>
<dbReference type="Pfam" id="PF13445">
    <property type="entry name" value="zf-RING_UBOX"/>
    <property type="match status" value="1"/>
</dbReference>
<feature type="domain" description="UBZ4-type" evidence="21">
    <location>
        <begin position="245"/>
        <end position="272"/>
    </location>
</feature>
<feature type="compositionally biased region" description="Polar residues" evidence="18">
    <location>
        <begin position="569"/>
        <end position="581"/>
    </location>
</feature>
<keyword evidence="13 17" id="KW-0234">DNA repair</keyword>
<evidence type="ECO:0000256" key="5">
    <source>
        <dbReference type="ARBA" id="ARBA00012483"/>
    </source>
</evidence>
<dbReference type="SMART" id="SM00184">
    <property type="entry name" value="RING"/>
    <property type="match status" value="1"/>
</dbReference>
<dbReference type="InterPro" id="IPR017907">
    <property type="entry name" value="Znf_RING_CS"/>
</dbReference>
<dbReference type="Proteomes" id="UP000239649">
    <property type="component" value="Unassembled WGS sequence"/>
</dbReference>
<feature type="compositionally biased region" description="Low complexity" evidence="18">
    <location>
        <begin position="553"/>
        <end position="563"/>
    </location>
</feature>
<keyword evidence="7" id="KW-0479">Metal-binding</keyword>
<feature type="compositionally biased region" description="Low complexity" evidence="18">
    <location>
        <begin position="117"/>
        <end position="137"/>
    </location>
</feature>
<evidence type="ECO:0000256" key="4">
    <source>
        <dbReference type="ARBA" id="ARBA00009506"/>
    </source>
</evidence>
<dbReference type="PROSITE" id="PS50089">
    <property type="entry name" value="ZF_RING_2"/>
    <property type="match status" value="1"/>
</dbReference>
<evidence type="ECO:0000256" key="13">
    <source>
        <dbReference type="ARBA" id="ARBA00023204"/>
    </source>
</evidence>
<evidence type="ECO:0000256" key="14">
    <source>
        <dbReference type="ARBA" id="ARBA00023242"/>
    </source>
</evidence>
<evidence type="ECO:0000256" key="15">
    <source>
        <dbReference type="ARBA" id="ARBA00031783"/>
    </source>
</evidence>
<comment type="pathway">
    <text evidence="3">Protein modification; protein ubiquitination.</text>
</comment>
<evidence type="ECO:0000313" key="23">
    <source>
        <dbReference type="Proteomes" id="UP000239649"/>
    </source>
</evidence>
<proteinExistence type="inferred from homology"/>
<dbReference type="GO" id="GO:0005634">
    <property type="term" value="C:nucleus"/>
    <property type="evidence" value="ECO:0007669"/>
    <property type="project" value="UniProtKB-SubCell"/>
</dbReference>
<evidence type="ECO:0000256" key="2">
    <source>
        <dbReference type="ARBA" id="ARBA00004123"/>
    </source>
</evidence>
<evidence type="ECO:0000259" key="19">
    <source>
        <dbReference type="PROSITE" id="PS50089"/>
    </source>
</evidence>
<dbReference type="PROSITE" id="PS51908">
    <property type="entry name" value="ZF_UBZ4"/>
    <property type="match status" value="1"/>
</dbReference>
<dbReference type="OrthoDB" id="6105938at2759"/>
<dbReference type="InterPro" id="IPR006642">
    <property type="entry name" value="Rad18_UBZ4"/>
</dbReference>
<evidence type="ECO:0000256" key="1">
    <source>
        <dbReference type="ARBA" id="ARBA00000900"/>
    </source>
</evidence>
<name>A0A2P6VJZ4_9CHLO</name>
<dbReference type="InterPro" id="IPR013083">
    <property type="entry name" value="Znf_RING/FYVE/PHD"/>
</dbReference>
<dbReference type="AlphaFoldDB" id="A0A2P6VJZ4"/>
<keyword evidence="23" id="KW-1185">Reference proteome</keyword>
<dbReference type="GO" id="GO:0003697">
    <property type="term" value="F:single-stranded DNA binding"/>
    <property type="evidence" value="ECO:0007669"/>
    <property type="project" value="InterPro"/>
</dbReference>
<dbReference type="GO" id="GO:0097505">
    <property type="term" value="C:Rad6-Rad18 complex"/>
    <property type="evidence" value="ECO:0007669"/>
    <property type="project" value="TreeGrafter"/>
</dbReference>
<organism evidence="22 23">
    <name type="scientific">Micractinium conductrix</name>
    <dbReference type="NCBI Taxonomy" id="554055"/>
    <lineage>
        <taxon>Eukaryota</taxon>
        <taxon>Viridiplantae</taxon>
        <taxon>Chlorophyta</taxon>
        <taxon>core chlorophytes</taxon>
        <taxon>Trebouxiophyceae</taxon>
        <taxon>Chlorellales</taxon>
        <taxon>Chlorellaceae</taxon>
        <taxon>Chlorella clade</taxon>
        <taxon>Micractinium</taxon>
    </lineage>
</organism>
<feature type="compositionally biased region" description="Basic residues" evidence="18">
    <location>
        <begin position="139"/>
        <end position="150"/>
    </location>
</feature>
<evidence type="ECO:0000256" key="8">
    <source>
        <dbReference type="ARBA" id="ARBA00022763"/>
    </source>
</evidence>
<dbReference type="InterPro" id="IPR027370">
    <property type="entry name" value="Znf-RING_euk"/>
</dbReference>
<comment type="catalytic activity">
    <reaction evidence="1">
        <text>S-ubiquitinyl-[E2 ubiquitin-conjugating enzyme]-L-cysteine + [acceptor protein]-L-lysine = [E2 ubiquitin-conjugating enzyme]-L-cysteine + N(6)-ubiquitinyl-[acceptor protein]-L-lysine.</text>
        <dbReference type="EC" id="2.3.2.27"/>
    </reaction>
</comment>
<evidence type="ECO:0000256" key="10">
    <source>
        <dbReference type="ARBA" id="ARBA00022786"/>
    </source>
</evidence>
<keyword evidence="12" id="KW-0238">DNA-binding</keyword>
<dbReference type="PANTHER" id="PTHR14134:SF2">
    <property type="entry name" value="E3 UBIQUITIN-PROTEIN LIGASE RAD18"/>
    <property type="match status" value="1"/>
</dbReference>
<feature type="region of interest" description="Disordered" evidence="18">
    <location>
        <begin position="117"/>
        <end position="240"/>
    </location>
</feature>
<evidence type="ECO:0000256" key="17">
    <source>
        <dbReference type="PROSITE-ProRule" id="PRU01256"/>
    </source>
</evidence>
<dbReference type="GO" id="GO:0061630">
    <property type="term" value="F:ubiquitin protein ligase activity"/>
    <property type="evidence" value="ECO:0007669"/>
    <property type="project" value="UniProtKB-EC"/>
</dbReference>
<dbReference type="Gene3D" id="3.30.40.10">
    <property type="entry name" value="Zinc/RING finger domain, C3HC4 (zinc finger)"/>
    <property type="match status" value="1"/>
</dbReference>
<dbReference type="EC" id="2.3.2.27" evidence="5"/>
<evidence type="ECO:0000256" key="16">
    <source>
        <dbReference type="PROSITE-ProRule" id="PRU00175"/>
    </source>
</evidence>
<comment type="subcellular location">
    <subcellularLocation>
        <location evidence="2">Nucleus</location>
    </subcellularLocation>
</comment>
<reference evidence="22 23" key="1">
    <citation type="journal article" date="2018" name="Plant J.">
        <title>Genome sequences of Chlorella sorokiniana UTEX 1602 and Micractinium conductrix SAG 241.80: implications to maltose excretion by a green alga.</title>
        <authorList>
            <person name="Arriola M.B."/>
            <person name="Velmurugan N."/>
            <person name="Zhang Y."/>
            <person name="Plunkett M.H."/>
            <person name="Hondzo H."/>
            <person name="Barney B.M."/>
        </authorList>
    </citation>
    <scope>NUCLEOTIDE SEQUENCE [LARGE SCALE GENOMIC DNA]</scope>
    <source>
        <strain evidence="22 23">SAG 241.80</strain>
    </source>
</reference>
<dbReference type="GO" id="GO:0008270">
    <property type="term" value="F:zinc ion binding"/>
    <property type="evidence" value="ECO:0007669"/>
    <property type="project" value="UniProtKB-KW"/>
</dbReference>
<keyword evidence="11" id="KW-0862">Zinc</keyword>
<evidence type="ECO:0000259" key="20">
    <source>
        <dbReference type="PROSITE" id="PS50800"/>
    </source>
</evidence>
<keyword evidence="8 17" id="KW-0227">DNA damage</keyword>
<dbReference type="PROSITE" id="PS50800">
    <property type="entry name" value="SAP"/>
    <property type="match status" value="1"/>
</dbReference>
<sequence>MAAAAAAGGGGATAAAARQALEDIDAASACAICHYTYDTPLVLKSCGHSYCSTCIRPNLEFQERSGPPSCPSCRKPCDSRDLLPNQALREVLVKYAAARPLLLAAAEAAEAAEQQQQQQLARQAAEAAEGKPQQEQQQTRRRSTRKRSRPPQRQPHQARSTEECIKIDLAGDSSSGWSEGDASSASEDDAPSSVAASDLSSSPKRQRRPPSRGRQAPPRLPQQQQPAEPAAHAPAAAPADTPSGFVRCPVCSKSVPSFYINSHIDQCLAGGGEQAGAAAAAGGPSNSRAAAGGGGGGGARKQQPGGPFQPLALPAKLVPSLATEKSVRQLLRKYSMPTDGKKKELLERYSKLRLAVEMANDKQERTTYEQLAKRVTMQERQMAAVQLLQPAGVGKKAPSAATAAATRSGGGGAAAAAARLAAEAAAPASSSRSSEPQHPADILLVGYRYRELIAVTRQRDALRRTLRSQQTQEQPAEQQQQQAPSTEGGELEQQPAERQQQQQAEVPPPQWPNISETDVDDSSSDPWAEDHLPLSQNALPEWEERQQRRRQQRQPVQQALQHRLAVASVPSQEQLPPNSCGSGRVGACAASEQHGAARA</sequence>
<comment type="similarity">
    <text evidence="4">Belongs to the RAD18 family.</text>
</comment>
<evidence type="ECO:0000256" key="18">
    <source>
        <dbReference type="SAM" id="MobiDB-lite"/>
    </source>
</evidence>
<feature type="region of interest" description="Disordered" evidence="18">
    <location>
        <begin position="465"/>
        <end position="599"/>
    </location>
</feature>
<feature type="compositionally biased region" description="Low complexity" evidence="18">
    <location>
        <begin position="275"/>
        <end position="290"/>
    </location>
</feature>
<evidence type="ECO:0000256" key="3">
    <source>
        <dbReference type="ARBA" id="ARBA00004906"/>
    </source>
</evidence>
<dbReference type="InterPro" id="IPR001841">
    <property type="entry name" value="Znf_RING"/>
</dbReference>
<evidence type="ECO:0000259" key="21">
    <source>
        <dbReference type="PROSITE" id="PS51908"/>
    </source>
</evidence>
<comment type="caution">
    <text evidence="22">The sequence shown here is derived from an EMBL/GenBank/DDBJ whole genome shotgun (WGS) entry which is preliminary data.</text>
</comment>
<gene>
    <name evidence="22" type="ORF">C2E20_2155</name>
</gene>
<dbReference type="SMART" id="SM00734">
    <property type="entry name" value="ZnF_Rad18"/>
    <property type="match status" value="1"/>
</dbReference>
<dbReference type="UniPathway" id="UPA00143"/>
<accession>A0A2P6VJZ4</accession>
<dbReference type="GO" id="GO:0006513">
    <property type="term" value="P:protein monoubiquitination"/>
    <property type="evidence" value="ECO:0007669"/>
    <property type="project" value="InterPro"/>
</dbReference>
<evidence type="ECO:0000256" key="9">
    <source>
        <dbReference type="ARBA" id="ARBA00022771"/>
    </source>
</evidence>
<feature type="compositionally biased region" description="Low complexity" evidence="18">
    <location>
        <begin position="212"/>
        <end position="239"/>
    </location>
</feature>
<feature type="domain" description="RING-type" evidence="19">
    <location>
        <begin position="30"/>
        <end position="74"/>
    </location>
</feature>
<dbReference type="GO" id="GO:0006301">
    <property type="term" value="P:DNA damage tolerance"/>
    <property type="evidence" value="ECO:0007669"/>
    <property type="project" value="InterPro"/>
</dbReference>
<dbReference type="STRING" id="554055.A0A2P6VJZ4"/>
<evidence type="ECO:0000256" key="12">
    <source>
        <dbReference type="ARBA" id="ARBA00023125"/>
    </source>
</evidence>
<dbReference type="PROSITE" id="PS00518">
    <property type="entry name" value="ZF_RING_1"/>
    <property type="match status" value="1"/>
</dbReference>
<keyword evidence="10" id="KW-0833">Ubl conjugation pathway</keyword>
<keyword evidence="14" id="KW-0539">Nucleus</keyword>
<feature type="domain" description="SAP" evidence="20">
    <location>
        <begin position="319"/>
        <end position="353"/>
    </location>
</feature>
<feature type="compositionally biased region" description="Low complexity" evidence="18">
    <location>
        <begin position="170"/>
        <end position="203"/>
    </location>
</feature>
<dbReference type="Gene3D" id="3.30.160.60">
    <property type="entry name" value="Classic Zinc Finger"/>
    <property type="match status" value="1"/>
</dbReference>
<dbReference type="PANTHER" id="PTHR14134">
    <property type="entry name" value="E3 UBIQUITIN-PROTEIN LIGASE RAD18"/>
    <property type="match status" value="1"/>
</dbReference>
<keyword evidence="6" id="KW-0808">Transferase</keyword>
<keyword evidence="9 16" id="KW-0863">Zinc-finger</keyword>
<evidence type="ECO:0000256" key="7">
    <source>
        <dbReference type="ARBA" id="ARBA00022723"/>
    </source>
</evidence>
<feature type="region of interest" description="Disordered" evidence="18">
    <location>
        <begin position="275"/>
        <end position="312"/>
    </location>
</feature>
<evidence type="ECO:0000256" key="6">
    <source>
        <dbReference type="ARBA" id="ARBA00022679"/>
    </source>
</evidence>
<feature type="compositionally biased region" description="Low complexity" evidence="18">
    <location>
        <begin position="468"/>
        <end position="505"/>
    </location>
</feature>